<dbReference type="Pfam" id="PF03663">
    <property type="entry name" value="Glyco_hydro_76"/>
    <property type="match status" value="1"/>
</dbReference>
<dbReference type="OrthoDB" id="4187847at2759"/>
<evidence type="ECO:0000256" key="3">
    <source>
        <dbReference type="ARBA" id="ARBA00009699"/>
    </source>
</evidence>
<dbReference type="InterPro" id="IPR014480">
    <property type="entry name" value="Mannan-1_6-alpha_mannosidase"/>
</dbReference>
<keyword evidence="8" id="KW-0325">Glycoprotein</keyword>
<keyword evidence="5 13" id="KW-0732">Signal</keyword>
<dbReference type="GO" id="GO:0012505">
    <property type="term" value="C:endomembrane system"/>
    <property type="evidence" value="ECO:0007669"/>
    <property type="project" value="UniProtKB-SubCell"/>
</dbReference>
<dbReference type="GO" id="GO:0008496">
    <property type="term" value="F:mannan endo-1,6-alpha-mannosidase activity"/>
    <property type="evidence" value="ECO:0007669"/>
    <property type="project" value="UniProtKB-UniRule"/>
</dbReference>
<evidence type="ECO:0000256" key="11">
    <source>
        <dbReference type="SAM" id="MobiDB-lite"/>
    </source>
</evidence>
<evidence type="ECO:0000256" key="12">
    <source>
        <dbReference type="SAM" id="Phobius"/>
    </source>
</evidence>
<sequence length="470" mass="51916">MILSPNGGIYRLLSSLLLLLALVGRVAQAQIPLDLDNQESIKSAAKIAAAGMMRDYIGNQPGQIPGRFVEPYYWWECGAAWGAMIDYWYYTGDTTWNKDVTEGLLWQVGPAANYMPPNVSKSLGNDDQCFWGLAVMAAAEKNYPDPPADQPQWLALAQGVFNSQTRRWDTKTCNGGLRWQIFTFNNGFNYKNSISNGCFFQLAARLARYTGNDTYAQWAERAYDWTVESGLLSPRYEVYDGIATDNCTNMDIIQWTYNAGTYIAGAAFLYNITNSAIWKNRLDSLITAASVMFANPDWGQGEKDVMIEPACEFNTQPAGFCDPDQQSFKAYLARFMILAVKMAPYTESIIMPYLRTTALAAAKNCRGGADGTTCSLRWSKDDWQVMYTGMGEQMAVLEVIQSNLQRSVGIPVTADKGGTSKGDPNAGLSDERTVQPLDLSPIETKDRVGAGFITAIVVSGVLGGAWWMLI</sequence>
<evidence type="ECO:0000256" key="13">
    <source>
        <dbReference type="SAM" id="SignalP"/>
    </source>
</evidence>
<accession>A0A3N4LXE5</accession>
<dbReference type="GO" id="GO:0016052">
    <property type="term" value="P:carbohydrate catabolic process"/>
    <property type="evidence" value="ECO:0007669"/>
    <property type="project" value="InterPro"/>
</dbReference>
<protein>
    <recommendedName>
        <fullName evidence="4 10">Mannan endo-1,6-alpha-mannosidase</fullName>
        <ecNumber evidence="4 10">3.2.1.101</ecNumber>
    </recommendedName>
</protein>
<evidence type="ECO:0000256" key="6">
    <source>
        <dbReference type="ARBA" id="ARBA00022801"/>
    </source>
</evidence>
<evidence type="ECO:0000256" key="9">
    <source>
        <dbReference type="ARBA" id="ARBA00023295"/>
    </source>
</evidence>
<dbReference type="EMBL" id="ML121531">
    <property type="protein sequence ID" value="RPB27564.1"/>
    <property type="molecule type" value="Genomic_DNA"/>
</dbReference>
<keyword evidence="6 10" id="KW-0378">Hydrolase</keyword>
<comment type="catalytic activity">
    <reaction evidence="1 10">
        <text>Random hydrolysis of (1-&gt;6)-alpha-D-mannosidic linkages in unbranched (1-&gt;6)-mannans.</text>
        <dbReference type="EC" id="3.2.1.101"/>
    </reaction>
</comment>
<dbReference type="AlphaFoldDB" id="A0A3N4LXE5"/>
<evidence type="ECO:0000256" key="8">
    <source>
        <dbReference type="ARBA" id="ARBA00023180"/>
    </source>
</evidence>
<evidence type="ECO:0000256" key="2">
    <source>
        <dbReference type="ARBA" id="ARBA00004308"/>
    </source>
</evidence>
<dbReference type="FunCoup" id="A0A3N4LXE5">
    <property type="interactions" value="18"/>
</dbReference>
<dbReference type="PIRSF" id="PIRSF016302">
    <property type="entry name" value="Man_a_manosd"/>
    <property type="match status" value="1"/>
</dbReference>
<dbReference type="SUPFAM" id="SSF48208">
    <property type="entry name" value="Six-hairpin glycosidases"/>
    <property type="match status" value="1"/>
</dbReference>
<dbReference type="EC" id="3.2.1.101" evidence="4 10"/>
<feature type="signal peptide" evidence="13">
    <location>
        <begin position="1"/>
        <end position="28"/>
    </location>
</feature>
<comment type="subcellular location">
    <subcellularLocation>
        <location evidence="2">Endomembrane system</location>
    </subcellularLocation>
</comment>
<dbReference type="InterPro" id="IPR005198">
    <property type="entry name" value="Glyco_hydro_76"/>
</dbReference>
<dbReference type="GO" id="GO:0009272">
    <property type="term" value="P:fungal-type cell wall biogenesis"/>
    <property type="evidence" value="ECO:0007669"/>
    <property type="project" value="TreeGrafter"/>
</dbReference>
<dbReference type="InterPro" id="IPR008928">
    <property type="entry name" value="6-hairpin_glycosidase_sf"/>
</dbReference>
<keyword evidence="9 10" id="KW-0326">Glycosidase</keyword>
<evidence type="ECO:0000313" key="14">
    <source>
        <dbReference type="EMBL" id="RPB27564.1"/>
    </source>
</evidence>
<keyword evidence="15" id="KW-1185">Reference proteome</keyword>
<dbReference type="InParanoid" id="A0A3N4LXE5"/>
<evidence type="ECO:0000256" key="5">
    <source>
        <dbReference type="ARBA" id="ARBA00022729"/>
    </source>
</evidence>
<gene>
    <name evidence="14" type="ORF">L211DRAFT_855835</name>
</gene>
<name>A0A3N4LXE5_9PEZI</name>
<proteinExistence type="inferred from homology"/>
<dbReference type="PANTHER" id="PTHR12145:SF36">
    <property type="entry name" value="MANNAN ENDO-1,6-ALPHA-MANNOSIDASE DCW1"/>
    <property type="match status" value="1"/>
</dbReference>
<dbReference type="STRING" id="1051890.A0A3N4LXE5"/>
<evidence type="ECO:0000256" key="1">
    <source>
        <dbReference type="ARBA" id="ARBA00001452"/>
    </source>
</evidence>
<evidence type="ECO:0000256" key="10">
    <source>
        <dbReference type="PIRNR" id="PIRNR016302"/>
    </source>
</evidence>
<reference evidence="14 15" key="1">
    <citation type="journal article" date="2018" name="Nat. Ecol. Evol.">
        <title>Pezizomycetes genomes reveal the molecular basis of ectomycorrhizal truffle lifestyle.</title>
        <authorList>
            <person name="Murat C."/>
            <person name="Payen T."/>
            <person name="Noel B."/>
            <person name="Kuo A."/>
            <person name="Morin E."/>
            <person name="Chen J."/>
            <person name="Kohler A."/>
            <person name="Krizsan K."/>
            <person name="Balestrini R."/>
            <person name="Da Silva C."/>
            <person name="Montanini B."/>
            <person name="Hainaut M."/>
            <person name="Levati E."/>
            <person name="Barry K.W."/>
            <person name="Belfiori B."/>
            <person name="Cichocki N."/>
            <person name="Clum A."/>
            <person name="Dockter R.B."/>
            <person name="Fauchery L."/>
            <person name="Guy J."/>
            <person name="Iotti M."/>
            <person name="Le Tacon F."/>
            <person name="Lindquist E.A."/>
            <person name="Lipzen A."/>
            <person name="Malagnac F."/>
            <person name="Mello A."/>
            <person name="Molinier V."/>
            <person name="Miyauchi S."/>
            <person name="Poulain J."/>
            <person name="Riccioni C."/>
            <person name="Rubini A."/>
            <person name="Sitrit Y."/>
            <person name="Splivallo R."/>
            <person name="Traeger S."/>
            <person name="Wang M."/>
            <person name="Zifcakova L."/>
            <person name="Wipf D."/>
            <person name="Zambonelli A."/>
            <person name="Paolocci F."/>
            <person name="Nowrousian M."/>
            <person name="Ottonello S."/>
            <person name="Baldrian P."/>
            <person name="Spatafora J.W."/>
            <person name="Henrissat B."/>
            <person name="Nagy L.G."/>
            <person name="Aury J.M."/>
            <person name="Wincker P."/>
            <person name="Grigoriev I.V."/>
            <person name="Bonfante P."/>
            <person name="Martin F.M."/>
        </authorList>
    </citation>
    <scope>NUCLEOTIDE SEQUENCE [LARGE SCALE GENOMIC DNA]</scope>
    <source>
        <strain evidence="14 15">ATCC MYA-4762</strain>
    </source>
</reference>
<organism evidence="14 15">
    <name type="scientific">Terfezia boudieri ATCC MYA-4762</name>
    <dbReference type="NCBI Taxonomy" id="1051890"/>
    <lineage>
        <taxon>Eukaryota</taxon>
        <taxon>Fungi</taxon>
        <taxon>Dikarya</taxon>
        <taxon>Ascomycota</taxon>
        <taxon>Pezizomycotina</taxon>
        <taxon>Pezizomycetes</taxon>
        <taxon>Pezizales</taxon>
        <taxon>Pezizaceae</taxon>
        <taxon>Terfezia</taxon>
    </lineage>
</organism>
<evidence type="ECO:0000313" key="15">
    <source>
        <dbReference type="Proteomes" id="UP000267821"/>
    </source>
</evidence>
<feature type="chain" id="PRO_5018036570" description="Mannan endo-1,6-alpha-mannosidase" evidence="13">
    <location>
        <begin position="29"/>
        <end position="470"/>
    </location>
</feature>
<dbReference type="Gene3D" id="1.50.10.20">
    <property type="match status" value="1"/>
</dbReference>
<dbReference type="FunFam" id="1.50.10.20:FF:000006">
    <property type="entry name" value="Mannan endo-1,6-alpha-mannosidase"/>
    <property type="match status" value="1"/>
</dbReference>
<feature type="transmembrane region" description="Helical" evidence="12">
    <location>
        <begin position="448"/>
        <end position="469"/>
    </location>
</feature>
<dbReference type="PANTHER" id="PTHR12145">
    <property type="entry name" value="MANNAN ENDO-1,6-ALPHA-MANNOSIDASE DCW1"/>
    <property type="match status" value="1"/>
</dbReference>
<evidence type="ECO:0000256" key="4">
    <source>
        <dbReference type="ARBA" id="ARBA00012350"/>
    </source>
</evidence>
<keyword evidence="12" id="KW-0812">Transmembrane</keyword>
<keyword evidence="12" id="KW-1133">Transmembrane helix</keyword>
<feature type="region of interest" description="Disordered" evidence="11">
    <location>
        <begin position="411"/>
        <end position="432"/>
    </location>
</feature>
<evidence type="ECO:0000256" key="7">
    <source>
        <dbReference type="ARBA" id="ARBA00023136"/>
    </source>
</evidence>
<comment type="similarity">
    <text evidence="3 10">Belongs to the glycosyl hydrolase 76 family.</text>
</comment>
<keyword evidence="7 12" id="KW-0472">Membrane</keyword>
<dbReference type="Proteomes" id="UP000267821">
    <property type="component" value="Unassembled WGS sequence"/>
</dbReference>